<dbReference type="GO" id="GO:0008233">
    <property type="term" value="F:peptidase activity"/>
    <property type="evidence" value="ECO:0007669"/>
    <property type="project" value="InterPro"/>
</dbReference>
<gene>
    <name evidence="4" type="ORF">RHOFW104T7_01560</name>
</gene>
<comment type="caution">
    <text evidence="4">The sequence shown here is derived from an EMBL/GenBank/DDBJ whole genome shotgun (WGS) entry which is preliminary data.</text>
</comment>
<protein>
    <submittedName>
        <fullName evidence="4">Transporter</fullName>
    </submittedName>
</protein>
<dbReference type="GO" id="GO:0006508">
    <property type="term" value="P:proteolysis"/>
    <property type="evidence" value="ECO:0007669"/>
    <property type="project" value="InterPro"/>
</dbReference>
<feature type="domain" description="AB hydrolase-1" evidence="3">
    <location>
        <begin position="121"/>
        <end position="482"/>
    </location>
</feature>
<sequence length="526" mass="55551">MKPGARIGAAVAIAVAIFVASQSARHREQNKDQGPPAAASAASPAVAVKVTSARPATWQLGAVTLAACELAQPNSGLSTAAWCAEFPVPENRADPHSRTIRLKLAVLRSRAQVASPDMLAFLAGGPGQAATDSAGLVASVLKPLLAHRHVLLLDQRGTGGSNALDCKASAEAATPADDSTFDAGKLRAAAAECLKQLAGHADPRYYTTTVAAQDLEDVRQALGAPPLDLLGVSYGTRMAQQYLRRFPDAVRSAVLDSAVPNALALGEDFARNLDDALKAQFARCTAEPACKKQFGDPDQTLYQLRDALRANPHQVSFRDPQSYQTVKRMLDEDSLASVVRMFAYTPATAALLPLSIDAAARGDVGPLLGQAKLLSGELSELMGSGMQYSVICSEDADLLTTRPQDAQTILGTRMVDALKAVCSVWPKGTRPADFHAPLKTAKPVLLLAGQYDPVTPPRYAEAVAKGLPNARVLTLKGQAHSVMAAGCTPQLIQRFVEKLEPKTLDASCLDRLQPTPIFIDFNGATP</sequence>
<evidence type="ECO:0000259" key="3">
    <source>
        <dbReference type="Pfam" id="PF00561"/>
    </source>
</evidence>
<dbReference type="InterPro" id="IPR002410">
    <property type="entry name" value="Peptidase_S33"/>
</dbReference>
<dbReference type="InterPro" id="IPR050266">
    <property type="entry name" value="AB_hydrolase_sf"/>
</dbReference>
<dbReference type="PANTHER" id="PTHR43798:SF27">
    <property type="entry name" value="HYDROLASE ALPHA_BETA HYDROLASE FOLD FAMILY"/>
    <property type="match status" value="1"/>
</dbReference>
<evidence type="ECO:0000313" key="4">
    <source>
        <dbReference type="EMBL" id="KZC22231.1"/>
    </source>
</evidence>
<dbReference type="Pfam" id="PF00561">
    <property type="entry name" value="Abhydrolase_1"/>
    <property type="match status" value="1"/>
</dbReference>
<dbReference type="AlphaFoldDB" id="A0A154QF43"/>
<dbReference type="Gene3D" id="3.40.50.1820">
    <property type="entry name" value="alpha/beta hydrolase"/>
    <property type="match status" value="1"/>
</dbReference>
<dbReference type="InterPro" id="IPR000073">
    <property type="entry name" value="AB_hydrolase_1"/>
</dbReference>
<dbReference type="GeneID" id="72425286"/>
<reference evidence="4 5" key="1">
    <citation type="journal article" date="2016" name="MBio">
        <title>Lateral Gene Transfer in a Heavy Metal-Contaminated-Groundwater Microbial Community.</title>
        <authorList>
            <person name="Hemme C.L."/>
            <person name="Green S.J."/>
            <person name="Rishishwar L."/>
            <person name="Prakash O."/>
            <person name="Pettenato A."/>
            <person name="Chakraborty R."/>
            <person name="Deutschbauer A.M."/>
            <person name="Van Nostrand J.D."/>
            <person name="Wu L."/>
            <person name="He Z."/>
            <person name="Jordan I.K."/>
            <person name="Hazen T.C."/>
            <person name="Arkin A.P."/>
            <person name="Kostka J.E."/>
            <person name="Zhou J."/>
        </authorList>
    </citation>
    <scope>NUCLEOTIDE SEQUENCE [LARGE SCALE GENOMIC DNA]</scope>
    <source>
        <strain evidence="4 5">FW104-T7</strain>
    </source>
</reference>
<dbReference type="PRINTS" id="PR00793">
    <property type="entry name" value="PROAMNOPTASE"/>
</dbReference>
<evidence type="ECO:0000256" key="1">
    <source>
        <dbReference type="ARBA" id="ARBA00010088"/>
    </source>
</evidence>
<evidence type="ECO:0000256" key="2">
    <source>
        <dbReference type="ARBA" id="ARBA00022801"/>
    </source>
</evidence>
<dbReference type="GO" id="GO:0016020">
    <property type="term" value="C:membrane"/>
    <property type="evidence" value="ECO:0007669"/>
    <property type="project" value="TreeGrafter"/>
</dbReference>
<dbReference type="Proteomes" id="UP000076131">
    <property type="component" value="Unassembled WGS sequence"/>
</dbReference>
<keyword evidence="5" id="KW-1185">Reference proteome</keyword>
<accession>A0A154QF43</accession>
<comment type="similarity">
    <text evidence="1">Belongs to the peptidase S33 family.</text>
</comment>
<dbReference type="eggNOG" id="COG0596">
    <property type="taxonomic scope" value="Bacteria"/>
</dbReference>
<name>A0A154QF43_9GAMM</name>
<dbReference type="PANTHER" id="PTHR43798">
    <property type="entry name" value="MONOACYLGLYCEROL LIPASE"/>
    <property type="match status" value="1"/>
</dbReference>
<dbReference type="EMBL" id="LVJS01000123">
    <property type="protein sequence ID" value="KZC22231.1"/>
    <property type="molecule type" value="Genomic_DNA"/>
</dbReference>
<dbReference type="STRING" id="416169.RHOFW104T7_01560"/>
<organism evidence="4 5">
    <name type="scientific">Rhodanobacter thiooxydans</name>
    <dbReference type="NCBI Taxonomy" id="416169"/>
    <lineage>
        <taxon>Bacteria</taxon>
        <taxon>Pseudomonadati</taxon>
        <taxon>Pseudomonadota</taxon>
        <taxon>Gammaproteobacteria</taxon>
        <taxon>Lysobacterales</taxon>
        <taxon>Rhodanobacteraceae</taxon>
        <taxon>Rhodanobacter</taxon>
    </lineage>
</organism>
<dbReference type="SUPFAM" id="SSF53474">
    <property type="entry name" value="alpha/beta-Hydrolases"/>
    <property type="match status" value="1"/>
</dbReference>
<proteinExistence type="inferred from homology"/>
<dbReference type="RefSeq" id="WP_027489592.1">
    <property type="nucleotide sequence ID" value="NZ_LVJS01000123.1"/>
</dbReference>
<evidence type="ECO:0000313" key="5">
    <source>
        <dbReference type="Proteomes" id="UP000076131"/>
    </source>
</evidence>
<keyword evidence="2" id="KW-0378">Hydrolase</keyword>
<dbReference type="InterPro" id="IPR029058">
    <property type="entry name" value="AB_hydrolase_fold"/>
</dbReference>